<accession>A0AAV2QHG4</accession>
<reference evidence="1 2" key="1">
    <citation type="submission" date="2024-05" db="EMBL/GenBank/DDBJ databases">
        <authorList>
            <person name="Wallberg A."/>
        </authorList>
    </citation>
    <scope>NUCLEOTIDE SEQUENCE [LARGE SCALE GENOMIC DNA]</scope>
</reference>
<protein>
    <submittedName>
        <fullName evidence="1">Uncharacterized protein</fullName>
    </submittedName>
</protein>
<organism evidence="1 2">
    <name type="scientific">Meganyctiphanes norvegica</name>
    <name type="common">Northern krill</name>
    <name type="synonym">Thysanopoda norvegica</name>
    <dbReference type="NCBI Taxonomy" id="48144"/>
    <lineage>
        <taxon>Eukaryota</taxon>
        <taxon>Metazoa</taxon>
        <taxon>Ecdysozoa</taxon>
        <taxon>Arthropoda</taxon>
        <taxon>Crustacea</taxon>
        <taxon>Multicrustacea</taxon>
        <taxon>Malacostraca</taxon>
        <taxon>Eumalacostraca</taxon>
        <taxon>Eucarida</taxon>
        <taxon>Euphausiacea</taxon>
        <taxon>Euphausiidae</taxon>
        <taxon>Meganyctiphanes</taxon>
    </lineage>
</organism>
<name>A0AAV2QHG4_MEGNR</name>
<dbReference type="AlphaFoldDB" id="A0AAV2QHG4"/>
<keyword evidence="2" id="KW-1185">Reference proteome</keyword>
<proteinExistence type="predicted"/>
<comment type="caution">
    <text evidence="1">The sequence shown here is derived from an EMBL/GenBank/DDBJ whole genome shotgun (WGS) entry which is preliminary data.</text>
</comment>
<gene>
    <name evidence="1" type="ORF">MNOR_LOCUS13041</name>
</gene>
<evidence type="ECO:0000313" key="1">
    <source>
        <dbReference type="EMBL" id="CAL4086581.1"/>
    </source>
</evidence>
<dbReference type="Proteomes" id="UP001497623">
    <property type="component" value="Unassembled WGS sequence"/>
</dbReference>
<feature type="non-terminal residue" evidence="1">
    <location>
        <position position="1"/>
    </location>
</feature>
<dbReference type="EMBL" id="CAXKWB010007321">
    <property type="protein sequence ID" value="CAL4086581.1"/>
    <property type="molecule type" value="Genomic_DNA"/>
</dbReference>
<evidence type="ECO:0000313" key="2">
    <source>
        <dbReference type="Proteomes" id="UP001497623"/>
    </source>
</evidence>
<sequence length="100" mass="11601">GFEMNERARHRTIKATRVKWNKNSKNSSMIFNSPALKMMRIFNAIPGELRDITGVRIDTFKRKLDKWLYSVPDTPIIDNYKAAAESNSIVHQAVHGRTWL</sequence>